<keyword evidence="4" id="KW-0255">Endonuclease</keyword>
<protein>
    <recommendedName>
        <fullName evidence="12">Retrotransposon gag domain-containing protein</fullName>
    </recommendedName>
</protein>
<evidence type="ECO:0000259" key="8">
    <source>
        <dbReference type="Pfam" id="PF17919"/>
    </source>
</evidence>
<organism evidence="10 11">
    <name type="scientific">Cuscuta campestris</name>
    <dbReference type="NCBI Taxonomy" id="132261"/>
    <lineage>
        <taxon>Eukaryota</taxon>
        <taxon>Viridiplantae</taxon>
        <taxon>Streptophyta</taxon>
        <taxon>Embryophyta</taxon>
        <taxon>Tracheophyta</taxon>
        <taxon>Spermatophyta</taxon>
        <taxon>Magnoliopsida</taxon>
        <taxon>eudicotyledons</taxon>
        <taxon>Gunneridae</taxon>
        <taxon>Pentapetalae</taxon>
        <taxon>asterids</taxon>
        <taxon>lamiids</taxon>
        <taxon>Solanales</taxon>
        <taxon>Convolvulaceae</taxon>
        <taxon>Cuscuteae</taxon>
        <taxon>Cuscuta</taxon>
        <taxon>Cuscuta subgen. Grammica</taxon>
        <taxon>Cuscuta sect. Cleistogrammica</taxon>
    </lineage>
</organism>
<evidence type="ECO:0000256" key="4">
    <source>
        <dbReference type="ARBA" id="ARBA00022759"/>
    </source>
</evidence>
<evidence type="ECO:0000259" key="9">
    <source>
        <dbReference type="Pfam" id="PF24626"/>
    </source>
</evidence>
<evidence type="ECO:0000313" key="10">
    <source>
        <dbReference type="EMBL" id="VFQ64783.1"/>
    </source>
</evidence>
<dbReference type="EMBL" id="OOIL02000426">
    <property type="protein sequence ID" value="VFQ64783.1"/>
    <property type="molecule type" value="Genomic_DNA"/>
</dbReference>
<dbReference type="AlphaFoldDB" id="A0A484KG56"/>
<sequence>MVQMQRDMEARFSRLDSVLSELQEAMHNTADTSRGKKPRDDDGNPKSGGFTPRPKLEAPRCDGSDPLRWLYKVKEYFEYYDTPPDDWLRCVTMMLDGPAADWFRWRKNNNLLDGWADFVTKFKLRFDPLHYVDYFGQLARTQQTGSVMDYSTAFEKILPNHEISLLKPVTLADSFALARELEVKHMSLINSVSPRQSPWTVSPRQPIFRPRPSPDAPLLPTPKPKDPEATPSPPFRTLTRAERATKDGKGLCYNCDQKWSRNHRCGRYLLMVLDEDDPDVAEDSVLQDEVAVTGDISSLNSMAGVTTPRSLRLFGTVSNQILVVLIDGGSTHNFIHPKLVERLRLPVLEIVPFKVYVGNGDSLLCSKQCPNVQLTMQGFTVSLALFILDIHGQDIVLGVQWLQQLGRVAHDYAQLTMEFVWNEKTVVLQGETQVPTPITMTCLYSLTAKQELVDCFEVLFLSVEAGPNTTHDDETPAMPPAIATVLQDSSLVLTIPTGLPPNRPVDHRIFLQARSLLGTCCALASPLTDLLKKDAFLWSSLADTAFSQLKEAMTTAPILRLPDFNLFFVVETYASGSSIGTILLQQEKPIAFFSKKLGPRRLSASTYNKELYAVVEAVQKWRQYLLGQDFLKLSRRFYGPFTVSEKLGLVAYRLALPPPSRIHPVFHVSLLRPYVAGSHGCTPLPLPEEFVGGLPLSRPVRIHATRTILRDGKQVQQGLVEWSDGTLDDATWEPLDHLRSKFPQLHLEDKVVLDDVGNVMVPTSTPEARDNEPIDEQALEPARCSQRARRPPGWQRDYSL</sequence>
<proteinExistence type="predicted"/>
<evidence type="ECO:0000313" key="11">
    <source>
        <dbReference type="Proteomes" id="UP000595140"/>
    </source>
</evidence>
<dbReference type="Pfam" id="PF03732">
    <property type="entry name" value="Retrotrans_gag"/>
    <property type="match status" value="1"/>
</dbReference>
<feature type="domain" description="Reverse transcriptase/retrotransposon-derived protein RNase H-like" evidence="8">
    <location>
        <begin position="538"/>
        <end position="630"/>
    </location>
</feature>
<dbReference type="Gene3D" id="3.30.70.270">
    <property type="match status" value="1"/>
</dbReference>
<evidence type="ECO:0000256" key="5">
    <source>
        <dbReference type="ARBA" id="ARBA00023268"/>
    </source>
</evidence>
<dbReference type="Proteomes" id="UP000595140">
    <property type="component" value="Unassembled WGS sequence"/>
</dbReference>
<feature type="domain" description="Retrotransposon gag" evidence="7">
    <location>
        <begin position="91"/>
        <end position="158"/>
    </location>
</feature>
<name>A0A484KG56_9ASTE</name>
<dbReference type="InterPro" id="IPR005162">
    <property type="entry name" value="Retrotrans_gag_dom"/>
</dbReference>
<dbReference type="CDD" id="cd00303">
    <property type="entry name" value="retropepsin_like"/>
    <property type="match status" value="1"/>
</dbReference>
<dbReference type="GO" id="GO:0016779">
    <property type="term" value="F:nucleotidyltransferase activity"/>
    <property type="evidence" value="ECO:0007669"/>
    <property type="project" value="UniProtKB-KW"/>
</dbReference>
<dbReference type="Gene3D" id="3.10.20.370">
    <property type="match status" value="1"/>
</dbReference>
<keyword evidence="5" id="KW-0511">Multifunctional enzyme</keyword>
<evidence type="ECO:0000259" key="7">
    <source>
        <dbReference type="Pfam" id="PF03732"/>
    </source>
</evidence>
<dbReference type="InterPro" id="IPR050951">
    <property type="entry name" value="Retrovirus_Pol_polyprotein"/>
</dbReference>
<feature type="region of interest" description="Disordered" evidence="6">
    <location>
        <begin position="23"/>
        <end position="59"/>
    </location>
</feature>
<dbReference type="InterPro" id="IPR043128">
    <property type="entry name" value="Rev_trsase/Diguanyl_cyclase"/>
</dbReference>
<keyword evidence="4" id="KW-0378">Hydrolase</keyword>
<accession>A0A484KG56</accession>
<feature type="domain" description="Tf2-1-like SH3-like" evidence="9">
    <location>
        <begin position="631"/>
        <end position="675"/>
    </location>
</feature>
<feature type="region of interest" description="Disordered" evidence="6">
    <location>
        <begin position="761"/>
        <end position="800"/>
    </location>
</feature>
<evidence type="ECO:0000256" key="2">
    <source>
        <dbReference type="ARBA" id="ARBA00022695"/>
    </source>
</evidence>
<feature type="compositionally biased region" description="Pro residues" evidence="6">
    <location>
        <begin position="209"/>
        <end position="222"/>
    </location>
</feature>
<evidence type="ECO:0000256" key="3">
    <source>
        <dbReference type="ARBA" id="ARBA00022722"/>
    </source>
</evidence>
<keyword evidence="3" id="KW-0540">Nuclease</keyword>
<dbReference type="InterPro" id="IPR021109">
    <property type="entry name" value="Peptidase_aspartic_dom_sf"/>
</dbReference>
<dbReference type="Pfam" id="PF24626">
    <property type="entry name" value="SH3_Tf2-1"/>
    <property type="match status" value="1"/>
</dbReference>
<dbReference type="PANTHER" id="PTHR37984:SF5">
    <property type="entry name" value="PROTEIN NYNRIN-LIKE"/>
    <property type="match status" value="1"/>
</dbReference>
<dbReference type="InterPro" id="IPR043502">
    <property type="entry name" value="DNA/RNA_pol_sf"/>
</dbReference>
<dbReference type="Gene3D" id="2.40.70.10">
    <property type="entry name" value="Acid Proteases"/>
    <property type="match status" value="1"/>
</dbReference>
<dbReference type="SUPFAM" id="SSF56672">
    <property type="entry name" value="DNA/RNA polymerases"/>
    <property type="match status" value="1"/>
</dbReference>
<dbReference type="OrthoDB" id="1933597at2759"/>
<dbReference type="Pfam" id="PF08284">
    <property type="entry name" value="RVP_2"/>
    <property type="match status" value="1"/>
</dbReference>
<dbReference type="PANTHER" id="PTHR37984">
    <property type="entry name" value="PROTEIN CBG26694"/>
    <property type="match status" value="1"/>
</dbReference>
<dbReference type="SUPFAM" id="SSF50630">
    <property type="entry name" value="Acid proteases"/>
    <property type="match status" value="1"/>
</dbReference>
<evidence type="ECO:0000256" key="1">
    <source>
        <dbReference type="ARBA" id="ARBA00022679"/>
    </source>
</evidence>
<feature type="region of interest" description="Disordered" evidence="6">
    <location>
        <begin position="193"/>
        <end position="235"/>
    </location>
</feature>
<feature type="compositionally biased region" description="Polar residues" evidence="6">
    <location>
        <begin position="193"/>
        <end position="203"/>
    </location>
</feature>
<dbReference type="Pfam" id="PF17919">
    <property type="entry name" value="RT_RNaseH_2"/>
    <property type="match status" value="1"/>
</dbReference>
<keyword evidence="11" id="KW-1185">Reference proteome</keyword>
<reference evidence="10 11" key="1">
    <citation type="submission" date="2018-04" db="EMBL/GenBank/DDBJ databases">
        <authorList>
            <person name="Vogel A."/>
        </authorList>
    </citation>
    <scope>NUCLEOTIDE SEQUENCE [LARGE SCALE GENOMIC DNA]</scope>
</reference>
<evidence type="ECO:0000256" key="6">
    <source>
        <dbReference type="SAM" id="MobiDB-lite"/>
    </source>
</evidence>
<dbReference type="SUPFAM" id="SSF54160">
    <property type="entry name" value="Chromo domain-like"/>
    <property type="match status" value="1"/>
</dbReference>
<dbReference type="InterPro" id="IPR041577">
    <property type="entry name" value="RT_RNaseH_2"/>
</dbReference>
<dbReference type="InterPro" id="IPR016197">
    <property type="entry name" value="Chromo-like_dom_sf"/>
</dbReference>
<keyword evidence="2" id="KW-0548">Nucleotidyltransferase</keyword>
<dbReference type="InterPro" id="IPR056924">
    <property type="entry name" value="SH3_Tf2-1"/>
</dbReference>
<dbReference type="GO" id="GO:0004519">
    <property type="term" value="F:endonuclease activity"/>
    <property type="evidence" value="ECO:0007669"/>
    <property type="project" value="UniProtKB-KW"/>
</dbReference>
<keyword evidence="1" id="KW-0808">Transferase</keyword>
<gene>
    <name evidence="10" type="ORF">CCAM_LOCUS6559</name>
</gene>
<evidence type="ECO:0008006" key="12">
    <source>
        <dbReference type="Google" id="ProtNLM"/>
    </source>
</evidence>